<reference evidence="2" key="1">
    <citation type="journal article" date="2015" name="Nature">
        <title>Complex archaea that bridge the gap between prokaryotes and eukaryotes.</title>
        <authorList>
            <person name="Spang A."/>
            <person name="Saw J.H."/>
            <person name="Jorgensen S.L."/>
            <person name="Zaremba-Niedzwiedzka K."/>
            <person name="Martijn J."/>
            <person name="Lind A.E."/>
            <person name="van Eijk R."/>
            <person name="Schleper C."/>
            <person name="Guy L."/>
            <person name="Ettema T.J."/>
        </authorList>
    </citation>
    <scope>NUCLEOTIDE SEQUENCE</scope>
</reference>
<name>A0A0F9F506_9ZZZZ</name>
<dbReference type="AlphaFoldDB" id="A0A0F9F506"/>
<gene>
    <name evidence="2" type="ORF">LCGC14_2073540</name>
</gene>
<keyword evidence="1" id="KW-0472">Membrane</keyword>
<accession>A0A0F9F506</accession>
<keyword evidence="1" id="KW-1133">Transmembrane helix</keyword>
<feature type="transmembrane region" description="Helical" evidence="1">
    <location>
        <begin position="31"/>
        <end position="55"/>
    </location>
</feature>
<feature type="non-terminal residue" evidence="2">
    <location>
        <position position="1"/>
    </location>
</feature>
<protein>
    <submittedName>
        <fullName evidence="2">Uncharacterized protein</fullName>
    </submittedName>
</protein>
<evidence type="ECO:0000313" key="2">
    <source>
        <dbReference type="EMBL" id="KKL73576.1"/>
    </source>
</evidence>
<evidence type="ECO:0000256" key="1">
    <source>
        <dbReference type="SAM" id="Phobius"/>
    </source>
</evidence>
<organism evidence="2">
    <name type="scientific">marine sediment metagenome</name>
    <dbReference type="NCBI Taxonomy" id="412755"/>
    <lineage>
        <taxon>unclassified sequences</taxon>
        <taxon>metagenomes</taxon>
        <taxon>ecological metagenomes</taxon>
    </lineage>
</organism>
<dbReference type="EMBL" id="LAZR01024918">
    <property type="protein sequence ID" value="KKL73576.1"/>
    <property type="molecule type" value="Genomic_DNA"/>
</dbReference>
<keyword evidence="1" id="KW-0812">Transmembrane</keyword>
<proteinExistence type="predicted"/>
<comment type="caution">
    <text evidence="2">The sequence shown here is derived from an EMBL/GenBank/DDBJ whole genome shotgun (WGS) entry which is preliminary data.</text>
</comment>
<sequence length="69" mass="7746">YIPIRSSSNSIIGSFEIYKDITHDLMIVNKILIRAVGILLIITMSIFGGFVLVMYRAANTRQTTQPSQD</sequence>